<accession>A0A1M7Z622</accession>
<gene>
    <name evidence="4" type="ORF">SAMN04488108_0659</name>
</gene>
<dbReference type="InterPro" id="IPR011250">
    <property type="entry name" value="OMP/PagP_B-barrel"/>
</dbReference>
<evidence type="ECO:0000313" key="4">
    <source>
        <dbReference type="EMBL" id="SHO60230.1"/>
    </source>
</evidence>
<dbReference type="AlphaFoldDB" id="A0A1M7Z622"/>
<dbReference type="STRING" id="1073327.SAMN04488108_0659"/>
<reference evidence="5" key="1">
    <citation type="submission" date="2016-12" db="EMBL/GenBank/DDBJ databases">
        <authorList>
            <person name="Varghese N."/>
            <person name="Submissions S."/>
        </authorList>
    </citation>
    <scope>NUCLEOTIDE SEQUENCE [LARGE SCALE GENOMIC DNA]</scope>
    <source>
        <strain evidence="5">DSM 25035</strain>
    </source>
</reference>
<keyword evidence="5" id="KW-1185">Reference proteome</keyword>
<dbReference type="Pfam" id="PF13505">
    <property type="entry name" value="OMP_b-brl"/>
    <property type="match status" value="1"/>
</dbReference>
<evidence type="ECO:0000259" key="3">
    <source>
        <dbReference type="Pfam" id="PF13505"/>
    </source>
</evidence>
<evidence type="ECO:0000256" key="2">
    <source>
        <dbReference type="SAM" id="SignalP"/>
    </source>
</evidence>
<dbReference type="Proteomes" id="UP000184609">
    <property type="component" value="Unassembled WGS sequence"/>
</dbReference>
<keyword evidence="1 2" id="KW-0732">Signal</keyword>
<dbReference type="InterPro" id="IPR027385">
    <property type="entry name" value="Beta-barrel_OMP"/>
</dbReference>
<dbReference type="SUPFAM" id="SSF56925">
    <property type="entry name" value="OMPA-like"/>
    <property type="match status" value="1"/>
</dbReference>
<dbReference type="EMBL" id="FRXN01000001">
    <property type="protein sequence ID" value="SHO60230.1"/>
    <property type="molecule type" value="Genomic_DNA"/>
</dbReference>
<feature type="domain" description="Outer membrane protein beta-barrel" evidence="3">
    <location>
        <begin position="190"/>
        <end position="381"/>
    </location>
</feature>
<feature type="signal peptide" evidence="2">
    <location>
        <begin position="1"/>
        <end position="26"/>
    </location>
</feature>
<evidence type="ECO:0000313" key="5">
    <source>
        <dbReference type="Proteomes" id="UP000184609"/>
    </source>
</evidence>
<feature type="chain" id="PRO_5012975096" evidence="2">
    <location>
        <begin position="27"/>
        <end position="381"/>
    </location>
</feature>
<protein>
    <submittedName>
        <fullName evidence="4">Outer membrane protein beta-barrel domain-containing protein</fullName>
    </submittedName>
</protein>
<proteinExistence type="predicted"/>
<dbReference type="OrthoDB" id="818759at2"/>
<name>A0A1M7Z622_9BACT</name>
<evidence type="ECO:0000256" key="1">
    <source>
        <dbReference type="ARBA" id="ARBA00022729"/>
    </source>
</evidence>
<organism evidence="4 5">
    <name type="scientific">Algoriphagus zhangzhouensis</name>
    <dbReference type="NCBI Taxonomy" id="1073327"/>
    <lineage>
        <taxon>Bacteria</taxon>
        <taxon>Pseudomonadati</taxon>
        <taxon>Bacteroidota</taxon>
        <taxon>Cytophagia</taxon>
        <taxon>Cytophagales</taxon>
        <taxon>Cyclobacteriaceae</taxon>
        <taxon>Algoriphagus</taxon>
    </lineage>
</organism>
<sequence length="381" mass="43984">MVILPPKSRFLFVKTCFYLSFLIIFANEVAAQKKQDYVVISDSIFSHGYIQELPLFPKTDIQFKFRKREPFKTYRIEEISEFRLDKMLFQRKQVSLQGEPKTVFLELLSDSVKNASIWKLNMEVNKYFIITPDGPEELTKENYKALLLKIFENEELEPLLEISNLKDWPLEYVSKTVNTWQGPRTFTKAVRVSPMFGFASLQNKFIIPDTNVPFKFSSYSPTIGANVELFLNFLRNVSFNIGGTWNAVDDQITKTYVYGSSLEDSDFFLDYNLYRFPLSGRYYLDLNPNKFRVFGQAGYELGVLSMDNSGMYVASRKLSTIVTQEKPLPISSNYSGIKLGAGVEKYFRNHQAILASLQFSNLQSDVEDSITALEFLVGYKF</sequence>